<evidence type="ECO:0000313" key="3">
    <source>
        <dbReference type="Proteomes" id="UP000316594"/>
    </source>
</evidence>
<proteinExistence type="predicted"/>
<evidence type="ECO:0000256" key="1">
    <source>
        <dbReference type="SAM" id="Phobius"/>
    </source>
</evidence>
<reference evidence="2 3" key="1">
    <citation type="submission" date="2019-07" db="EMBL/GenBank/DDBJ databases">
        <title>Genome Sequencing and Assembly of Staphylococcus haemolyticus SDA2.</title>
        <authorList>
            <person name="Emmons C.B."/>
            <person name="Park C."/>
            <person name="Sevigny J.L."/>
            <person name="Andam C."/>
        </authorList>
    </citation>
    <scope>NUCLEOTIDE SEQUENCE [LARGE SCALE GENOMIC DNA]</scope>
    <source>
        <strain evidence="2 3">SDA2</strain>
    </source>
</reference>
<name>A0AB38PBF7_STAHA</name>
<organism evidence="2 3">
    <name type="scientific">Staphylococcus haemolyticus</name>
    <dbReference type="NCBI Taxonomy" id="1283"/>
    <lineage>
        <taxon>Bacteria</taxon>
        <taxon>Bacillati</taxon>
        <taxon>Bacillota</taxon>
        <taxon>Bacilli</taxon>
        <taxon>Bacillales</taxon>
        <taxon>Staphylococcaceae</taxon>
        <taxon>Staphylococcus</taxon>
    </lineage>
</organism>
<sequence length="98" mass="11542">MSSYISKQVDEYIKSNNINFENIKKDYLSYEDLSESNKFKVENFLNINTNFAKKNYKISLLALCIIQFIILTLLIITAAYLKTIFIDKEILIEVKILY</sequence>
<gene>
    <name evidence="2" type="ORF">FNL11_08920</name>
</gene>
<protein>
    <submittedName>
        <fullName evidence="2">Uncharacterized protein</fullName>
    </submittedName>
</protein>
<evidence type="ECO:0000313" key="2">
    <source>
        <dbReference type="EMBL" id="TRL76961.1"/>
    </source>
</evidence>
<dbReference type="AlphaFoldDB" id="A0AB38PBF7"/>
<keyword evidence="1" id="KW-0472">Membrane</keyword>
<keyword evidence="1" id="KW-1133">Transmembrane helix</keyword>
<dbReference type="RefSeq" id="WP_142837095.1">
    <property type="nucleotide sequence ID" value="NZ_VJMP01000007.1"/>
</dbReference>
<dbReference type="EMBL" id="VJMP01000007">
    <property type="protein sequence ID" value="TRL76961.1"/>
    <property type="molecule type" value="Genomic_DNA"/>
</dbReference>
<feature type="transmembrane region" description="Helical" evidence="1">
    <location>
        <begin position="58"/>
        <end position="81"/>
    </location>
</feature>
<keyword evidence="1" id="KW-0812">Transmembrane</keyword>
<dbReference type="Proteomes" id="UP000316594">
    <property type="component" value="Unassembled WGS sequence"/>
</dbReference>
<comment type="caution">
    <text evidence="2">The sequence shown here is derived from an EMBL/GenBank/DDBJ whole genome shotgun (WGS) entry which is preliminary data.</text>
</comment>
<accession>A0AB38PBF7</accession>